<feature type="domain" description="Flavodoxin-like" evidence="3">
    <location>
        <begin position="69"/>
        <end position="232"/>
    </location>
</feature>
<feature type="compositionally biased region" description="Acidic residues" evidence="1">
    <location>
        <begin position="39"/>
        <end position="62"/>
    </location>
</feature>
<dbReference type="PANTHER" id="PTHR39201:SF1">
    <property type="entry name" value="FLAVODOXIN-LIKE DOMAIN-CONTAINING PROTEIN"/>
    <property type="match status" value="1"/>
</dbReference>
<name>A0AAW6FPB7_9BACT</name>
<dbReference type="PANTHER" id="PTHR39201">
    <property type="entry name" value="EXPORTED PROTEIN-RELATED"/>
    <property type="match status" value="1"/>
</dbReference>
<dbReference type="Pfam" id="PF12682">
    <property type="entry name" value="Flavodoxin_4"/>
    <property type="match status" value="1"/>
</dbReference>
<feature type="region of interest" description="Disordered" evidence="1">
    <location>
        <begin position="38"/>
        <end position="65"/>
    </location>
</feature>
<sequence length="237" mass="26338">MKYIMHYKSVKYYNMKKLLYLFLAMFITIGLNACSPDDNPIDDSDTETPENPNPDEPDDPDTPEPTRGKTLIVYYSFTNNVHTVINDLGTQIEADVIRVEPTEKGIDYAANNYAIGSAQIQAIRNNPGSASSYPAIDPVEVEFGQYETIIVAAPLWWSNMAAPLQTFLFNHGAEMTGKRIGLIVSSASSGISNVESDAKRLIPNGNFLTPSLWIRSSQTSNCHSMITEWLKNIGYTE</sequence>
<gene>
    <name evidence="4" type="ORF">PN645_17440</name>
</gene>
<dbReference type="Gene3D" id="3.40.50.360">
    <property type="match status" value="1"/>
</dbReference>
<dbReference type="GO" id="GO:0010181">
    <property type="term" value="F:FMN binding"/>
    <property type="evidence" value="ECO:0007669"/>
    <property type="project" value="InterPro"/>
</dbReference>
<protein>
    <submittedName>
        <fullName evidence="4">Flavodoxin</fullName>
    </submittedName>
</protein>
<feature type="chain" id="PRO_5043992162" evidence="2">
    <location>
        <begin position="34"/>
        <end position="237"/>
    </location>
</feature>
<organism evidence="4 5">
    <name type="scientific">Odoribacter splanchnicus</name>
    <dbReference type="NCBI Taxonomy" id="28118"/>
    <lineage>
        <taxon>Bacteria</taxon>
        <taxon>Pseudomonadati</taxon>
        <taxon>Bacteroidota</taxon>
        <taxon>Bacteroidia</taxon>
        <taxon>Bacteroidales</taxon>
        <taxon>Odoribacteraceae</taxon>
        <taxon>Odoribacter</taxon>
    </lineage>
</organism>
<dbReference type="RefSeq" id="WP_272054015.1">
    <property type="nucleotide sequence ID" value="NZ_JAQMRB010000004.1"/>
</dbReference>
<accession>A0AAW6FPB7</accession>
<evidence type="ECO:0000313" key="4">
    <source>
        <dbReference type="EMBL" id="MDB9224767.1"/>
    </source>
</evidence>
<dbReference type="Proteomes" id="UP001212263">
    <property type="component" value="Unassembled WGS sequence"/>
</dbReference>
<dbReference type="InterPro" id="IPR029039">
    <property type="entry name" value="Flavoprotein-like_sf"/>
</dbReference>
<evidence type="ECO:0000259" key="3">
    <source>
        <dbReference type="Pfam" id="PF12682"/>
    </source>
</evidence>
<evidence type="ECO:0000313" key="5">
    <source>
        <dbReference type="Proteomes" id="UP001212263"/>
    </source>
</evidence>
<evidence type="ECO:0000256" key="2">
    <source>
        <dbReference type="SAM" id="SignalP"/>
    </source>
</evidence>
<proteinExistence type="predicted"/>
<comment type="caution">
    <text evidence="4">The sequence shown here is derived from an EMBL/GenBank/DDBJ whole genome shotgun (WGS) entry which is preliminary data.</text>
</comment>
<dbReference type="AlphaFoldDB" id="A0AAW6FPB7"/>
<feature type="signal peptide" evidence="2">
    <location>
        <begin position="1"/>
        <end position="33"/>
    </location>
</feature>
<keyword evidence="2" id="KW-0732">Signal</keyword>
<dbReference type="EMBL" id="JAQMRD010000031">
    <property type="protein sequence ID" value="MDB9224767.1"/>
    <property type="molecule type" value="Genomic_DNA"/>
</dbReference>
<reference evidence="4" key="1">
    <citation type="submission" date="2023-01" db="EMBL/GenBank/DDBJ databases">
        <title>Human gut microbiome strain richness.</title>
        <authorList>
            <person name="Chen-Liaw A."/>
        </authorList>
    </citation>
    <scope>NUCLEOTIDE SEQUENCE</scope>
    <source>
        <strain evidence="4">RTP21484st1_B7_RTP21484_190118</strain>
    </source>
</reference>
<dbReference type="InterPro" id="IPR008254">
    <property type="entry name" value="Flavodoxin/NO_synth"/>
</dbReference>
<evidence type="ECO:0000256" key="1">
    <source>
        <dbReference type="SAM" id="MobiDB-lite"/>
    </source>
</evidence>
<dbReference type="SUPFAM" id="SSF52218">
    <property type="entry name" value="Flavoproteins"/>
    <property type="match status" value="1"/>
</dbReference>